<feature type="region of interest" description="Disordered" evidence="1">
    <location>
        <begin position="271"/>
        <end position="327"/>
    </location>
</feature>
<organism evidence="2 3">
    <name type="scientific">Penicillium freii</name>
    <dbReference type="NCBI Taxonomy" id="48697"/>
    <lineage>
        <taxon>Eukaryota</taxon>
        <taxon>Fungi</taxon>
        <taxon>Dikarya</taxon>
        <taxon>Ascomycota</taxon>
        <taxon>Pezizomycotina</taxon>
        <taxon>Eurotiomycetes</taxon>
        <taxon>Eurotiomycetidae</taxon>
        <taxon>Eurotiales</taxon>
        <taxon>Aspergillaceae</taxon>
        <taxon>Penicillium</taxon>
    </lineage>
</organism>
<feature type="compositionally biased region" description="Gly residues" evidence="1">
    <location>
        <begin position="273"/>
        <end position="295"/>
    </location>
</feature>
<evidence type="ECO:0000313" key="2">
    <source>
        <dbReference type="EMBL" id="KUM60468.1"/>
    </source>
</evidence>
<accession>A0A117NN89</accession>
<sequence>MADVETDKVDANPHPSDASTNPLDHNAIPSFYNLIYFTQDESDSGDDVDNKPSHQGHGLPAIAMTKFQKIRTLEHNDTDPSAWRQALVYQLTPFRLEWLLDSDIPRPPKTHVSFERWQYWSRLVASWMYNEVDKTLQTKLRNLTQIPKYADQMCDDLMSMTQGSDRIQTAYIELEKFQKMKRSDYNSASEYIEAYQRQYHILARFEIALHPAHALSQVLRNLELEVKKVQFIREEVANLKPKELSLAKVQEYWKGLQAAADMEGVTNAAVNAGRGGRGNGRGGQGGNPGGRGGYNSGNHNNDNTITTAKKQKRGFRKQPANDKDIHEYTREMRNGAQKDDNNMCSFCGFGSHTAKRCAYLSGHPPASWEPSGNLWAYSKAILRAQRQEGQNKMF</sequence>
<feature type="region of interest" description="Disordered" evidence="1">
    <location>
        <begin position="1"/>
        <end position="25"/>
    </location>
</feature>
<dbReference type="AlphaFoldDB" id="A0A117NN89"/>
<name>A0A117NN89_PENFR</name>
<dbReference type="Proteomes" id="UP000055045">
    <property type="component" value="Unassembled WGS sequence"/>
</dbReference>
<comment type="caution">
    <text evidence="2">The sequence shown here is derived from an EMBL/GenBank/DDBJ whole genome shotgun (WGS) entry which is preliminary data.</text>
</comment>
<evidence type="ECO:0000256" key="1">
    <source>
        <dbReference type="SAM" id="MobiDB-lite"/>
    </source>
</evidence>
<feature type="compositionally biased region" description="Basic and acidic residues" evidence="1">
    <location>
        <begin position="1"/>
        <end position="11"/>
    </location>
</feature>
<evidence type="ECO:0000313" key="3">
    <source>
        <dbReference type="Proteomes" id="UP000055045"/>
    </source>
</evidence>
<gene>
    <name evidence="2" type="ORF">ACN42_g6660</name>
</gene>
<reference evidence="2 3" key="1">
    <citation type="submission" date="2015-10" db="EMBL/GenBank/DDBJ databases">
        <title>Genome sequencing of Penicillium freii.</title>
        <authorList>
            <person name="Nguyen H.D."/>
            <person name="Visagie C.M."/>
            <person name="Seifert K.A."/>
        </authorList>
    </citation>
    <scope>NUCLEOTIDE SEQUENCE [LARGE SCALE GENOMIC DNA]</scope>
    <source>
        <strain evidence="2 3">DAOM 242723</strain>
    </source>
</reference>
<protein>
    <submittedName>
        <fullName evidence="2">Uncharacterized protein</fullName>
    </submittedName>
</protein>
<dbReference type="STRING" id="48697.A0A117NN89"/>
<keyword evidence="3" id="KW-1185">Reference proteome</keyword>
<dbReference type="EMBL" id="LLXE01000173">
    <property type="protein sequence ID" value="KUM60468.1"/>
    <property type="molecule type" value="Genomic_DNA"/>
</dbReference>
<proteinExistence type="predicted"/>